<sequence length="232" mass="25418">MASCVCKSWSAYMSSDHLWKPLCLSHYPSLSSLRLIDPTVSYRRLFSLGHTAANRDHRPHSKPHISLSDLLFTIDVFHNDSLLLSLAKSSDELDRLDTDRQSGVFHFGVSVEDVAAEVPRSGEGLKVAWTAVLKGWRGVFSLIDCKGNGKLVGGRERWFSEELPAPGCCGAVATGGMGVVAEVGLEFCGGVGEGKMKVEKVSMGLLSIVSWRYLSVEDGLRYLHYFLLPSNV</sequence>
<comment type="caution">
    <text evidence="1">The sequence shown here is derived from an EMBL/GenBank/DDBJ whole genome shotgun (WGS) entry which is preliminary data.</text>
</comment>
<reference evidence="1 2" key="1">
    <citation type="journal article" date="2022" name="Hortic Res">
        <title>A haplotype resolved chromosomal level avocado genome allows analysis of novel avocado genes.</title>
        <authorList>
            <person name="Nath O."/>
            <person name="Fletcher S.J."/>
            <person name="Hayward A."/>
            <person name="Shaw L.M."/>
            <person name="Masouleh A.K."/>
            <person name="Furtado A."/>
            <person name="Henry R.J."/>
            <person name="Mitter N."/>
        </authorList>
    </citation>
    <scope>NUCLEOTIDE SEQUENCE [LARGE SCALE GENOMIC DNA]</scope>
    <source>
        <strain evidence="2">cv. Hass</strain>
    </source>
</reference>
<proteinExistence type="predicted"/>
<protein>
    <submittedName>
        <fullName evidence="1">Uncharacterized protein</fullName>
    </submittedName>
</protein>
<accession>A0ACC2MSM9</accession>
<organism evidence="1 2">
    <name type="scientific">Persea americana</name>
    <name type="common">Avocado</name>
    <dbReference type="NCBI Taxonomy" id="3435"/>
    <lineage>
        <taxon>Eukaryota</taxon>
        <taxon>Viridiplantae</taxon>
        <taxon>Streptophyta</taxon>
        <taxon>Embryophyta</taxon>
        <taxon>Tracheophyta</taxon>
        <taxon>Spermatophyta</taxon>
        <taxon>Magnoliopsida</taxon>
        <taxon>Magnoliidae</taxon>
        <taxon>Laurales</taxon>
        <taxon>Lauraceae</taxon>
        <taxon>Persea</taxon>
    </lineage>
</organism>
<name>A0ACC2MSM9_PERAE</name>
<dbReference type="Proteomes" id="UP001234297">
    <property type="component" value="Chromosome 1"/>
</dbReference>
<evidence type="ECO:0000313" key="2">
    <source>
        <dbReference type="Proteomes" id="UP001234297"/>
    </source>
</evidence>
<evidence type="ECO:0000313" key="1">
    <source>
        <dbReference type="EMBL" id="KAJ8648746.1"/>
    </source>
</evidence>
<dbReference type="EMBL" id="CM056809">
    <property type="protein sequence ID" value="KAJ8648746.1"/>
    <property type="molecule type" value="Genomic_DNA"/>
</dbReference>
<keyword evidence="2" id="KW-1185">Reference proteome</keyword>
<gene>
    <name evidence="1" type="ORF">MRB53_001769</name>
</gene>